<dbReference type="Pfam" id="PF01266">
    <property type="entry name" value="DAO"/>
    <property type="match status" value="1"/>
</dbReference>
<dbReference type="RefSeq" id="WP_152213733.1">
    <property type="nucleotide sequence ID" value="NZ_WFLN01000009.1"/>
</dbReference>
<sequence>MKKLTIVGSGILGLSIAEFFSRNVYKGSEIQIISDNNLLAGSYAASANLATKGQLFGRDKHFQIKLDSKKIYFEWLENLIKEANLDFKINQLFQIGLGTDFFFTEEERDKHFLRVKQNEYDLNSLNLPLDFIEKKGLREITYKNEAWVNAKELMSLLKVVLDKRKVTFINKIFTKDDYSCLHSKDDKHNLVFCTGAWTENILQELSLPIPEKMQKKKRLSVGSTFFGKNLFDNYDNNYVLFERISKNMKRKVTFSGKNENQSISSSTVKIENLSENYNSELKKENMQILELATTILEKDPLLSTVKNLTYKTGFRVGYGHSEIVVEKLNIKNKNISCFVCAGAHKSGFLFAPKVGKMLENILYKHF</sequence>
<keyword evidence="3" id="KW-1185">Reference proteome</keyword>
<dbReference type="Gene3D" id="3.50.50.60">
    <property type="entry name" value="FAD/NAD(P)-binding domain"/>
    <property type="match status" value="1"/>
</dbReference>
<dbReference type="SUPFAM" id="SSF51905">
    <property type="entry name" value="FAD/NAD(P)-binding domain"/>
    <property type="match status" value="1"/>
</dbReference>
<dbReference type="EMBL" id="WFLN01000009">
    <property type="protein sequence ID" value="KAB8028582.1"/>
    <property type="molecule type" value="Genomic_DNA"/>
</dbReference>
<accession>A0A833JDH3</accession>
<protein>
    <submittedName>
        <fullName evidence="2">FAD-dependent oxidoreductase</fullName>
    </submittedName>
</protein>
<feature type="domain" description="FAD dependent oxidoreductase" evidence="1">
    <location>
        <begin position="4"/>
        <end position="358"/>
    </location>
</feature>
<dbReference type="AlphaFoldDB" id="A0A833JDH3"/>
<proteinExistence type="predicted"/>
<comment type="caution">
    <text evidence="2">The sequence shown here is derived from an EMBL/GenBank/DDBJ whole genome shotgun (WGS) entry which is preliminary data.</text>
</comment>
<dbReference type="Proteomes" id="UP000442694">
    <property type="component" value="Unassembled WGS sequence"/>
</dbReference>
<dbReference type="InterPro" id="IPR006076">
    <property type="entry name" value="FAD-dep_OxRdtase"/>
</dbReference>
<evidence type="ECO:0000259" key="1">
    <source>
        <dbReference type="Pfam" id="PF01266"/>
    </source>
</evidence>
<evidence type="ECO:0000313" key="2">
    <source>
        <dbReference type="EMBL" id="KAB8028582.1"/>
    </source>
</evidence>
<evidence type="ECO:0000313" key="3">
    <source>
        <dbReference type="Proteomes" id="UP000442694"/>
    </source>
</evidence>
<name>A0A833JDH3_9BACT</name>
<organism evidence="2 3">
    <name type="scientific">Fluviispira multicolorata</name>
    <dbReference type="NCBI Taxonomy" id="2654512"/>
    <lineage>
        <taxon>Bacteria</taxon>
        <taxon>Pseudomonadati</taxon>
        <taxon>Bdellovibrionota</taxon>
        <taxon>Oligoflexia</taxon>
        <taxon>Silvanigrellales</taxon>
        <taxon>Silvanigrellaceae</taxon>
        <taxon>Fluviispira</taxon>
    </lineage>
</organism>
<reference evidence="2 3" key="1">
    <citation type="submission" date="2019-10" db="EMBL/GenBank/DDBJ databases">
        <title>New genus of Silvanigrellaceae.</title>
        <authorList>
            <person name="Pitt A."/>
            <person name="Hahn M.W."/>
        </authorList>
    </citation>
    <scope>NUCLEOTIDE SEQUENCE [LARGE SCALE GENOMIC DNA]</scope>
    <source>
        <strain evidence="2 3">33A1-SZDP</strain>
    </source>
</reference>
<dbReference type="Gene3D" id="3.30.9.10">
    <property type="entry name" value="D-Amino Acid Oxidase, subunit A, domain 2"/>
    <property type="match status" value="1"/>
</dbReference>
<dbReference type="InterPro" id="IPR036188">
    <property type="entry name" value="FAD/NAD-bd_sf"/>
</dbReference>
<gene>
    <name evidence="2" type="ORF">GCL57_12755</name>
</gene>